<comment type="similarity">
    <text evidence="1">Belongs to the YggT family.</text>
</comment>
<accession>A0A5B8RZY3</accession>
<dbReference type="RefSeq" id="WP_146914059.1">
    <property type="nucleotide sequence ID" value="NZ_CP042344.1"/>
</dbReference>
<dbReference type="GO" id="GO:0016020">
    <property type="term" value="C:membrane"/>
    <property type="evidence" value="ECO:0007669"/>
    <property type="project" value="InterPro"/>
</dbReference>
<dbReference type="Proteomes" id="UP000321199">
    <property type="component" value="Chromosome"/>
</dbReference>
<keyword evidence="2" id="KW-0472">Membrane</keyword>
<feature type="transmembrane region" description="Helical" evidence="2">
    <location>
        <begin position="155"/>
        <end position="174"/>
    </location>
</feature>
<proteinExistence type="inferred from homology"/>
<dbReference type="Pfam" id="PF02325">
    <property type="entry name" value="CCB3_YggT"/>
    <property type="match status" value="2"/>
</dbReference>
<evidence type="ECO:0000313" key="4">
    <source>
        <dbReference type="Proteomes" id="UP000321199"/>
    </source>
</evidence>
<dbReference type="PANTHER" id="PTHR33219">
    <property type="entry name" value="YLMG HOMOLOG PROTEIN 2, CHLOROPLASTIC"/>
    <property type="match status" value="1"/>
</dbReference>
<keyword evidence="2" id="KW-1133">Transmembrane helix</keyword>
<dbReference type="PANTHER" id="PTHR33219:SF14">
    <property type="entry name" value="PROTEIN COFACTOR ASSEMBLY OF COMPLEX C SUBUNIT B CCB3, CHLOROPLASTIC-RELATED"/>
    <property type="match status" value="1"/>
</dbReference>
<dbReference type="KEGG" id="cof:FOZ74_03430"/>
<dbReference type="EMBL" id="CP042344">
    <property type="protein sequence ID" value="QEA14448.1"/>
    <property type="molecule type" value="Genomic_DNA"/>
</dbReference>
<name>A0A5B8RZY3_9BURK</name>
<dbReference type="InterPro" id="IPR003425">
    <property type="entry name" value="CCB3/YggT"/>
</dbReference>
<protein>
    <submittedName>
        <fullName evidence="3">YggT family protein</fullName>
    </submittedName>
</protein>
<keyword evidence="4" id="KW-1185">Reference proteome</keyword>
<sequence>MLYQIISFLLDVAASVVAGACLLRVYMQRLQLPFGNPVGQAVLALSDWLVLPLRRLLAPRGRWDLASLLAAVLAQAVEYLVLMLWLGAGLGGLVFLVLFSTVRVAILGLIGLIILHAVLSWVPNHSPIAGMVARLAEPLLAPLRRVLPQPQGLDFSPLVALLILQVLLIVLGNLQAASFL</sequence>
<evidence type="ECO:0000256" key="2">
    <source>
        <dbReference type="SAM" id="Phobius"/>
    </source>
</evidence>
<feature type="transmembrane region" description="Helical" evidence="2">
    <location>
        <begin position="93"/>
        <end position="119"/>
    </location>
</feature>
<evidence type="ECO:0000256" key="1">
    <source>
        <dbReference type="ARBA" id="ARBA00010894"/>
    </source>
</evidence>
<dbReference type="OrthoDB" id="9806665at2"/>
<evidence type="ECO:0000313" key="3">
    <source>
        <dbReference type="EMBL" id="QEA14448.1"/>
    </source>
</evidence>
<gene>
    <name evidence="3" type="ORF">FOZ74_03430</name>
</gene>
<dbReference type="AlphaFoldDB" id="A0A5B8RZY3"/>
<reference evidence="3 4" key="1">
    <citation type="submission" date="2019-07" db="EMBL/GenBank/DDBJ databases">
        <title>Complete genome sequence of Comamonas sp. NLF 7-7 isolated from livestock.</title>
        <authorList>
            <person name="Kim D.H."/>
            <person name="Kim J.G."/>
        </authorList>
    </citation>
    <scope>NUCLEOTIDE SEQUENCE [LARGE SCALE GENOMIC DNA]</scope>
    <source>
        <strain evidence="3 4">NLF 7-7</strain>
    </source>
</reference>
<keyword evidence="2" id="KW-0812">Transmembrane</keyword>
<organism evidence="3 4">
    <name type="scientific">Comamonas flocculans</name>
    <dbReference type="NCBI Taxonomy" id="2597701"/>
    <lineage>
        <taxon>Bacteria</taxon>
        <taxon>Pseudomonadati</taxon>
        <taxon>Pseudomonadota</taxon>
        <taxon>Betaproteobacteria</taxon>
        <taxon>Burkholderiales</taxon>
        <taxon>Comamonadaceae</taxon>
        <taxon>Comamonas</taxon>
    </lineage>
</organism>
<feature type="transmembrane region" description="Helical" evidence="2">
    <location>
        <begin position="6"/>
        <end position="27"/>
    </location>
</feature>